<dbReference type="eggNOG" id="ENOG50337NJ">
    <property type="taxonomic scope" value="Bacteria"/>
</dbReference>
<evidence type="ECO:0000256" key="1">
    <source>
        <dbReference type="SAM" id="SignalP"/>
    </source>
</evidence>
<dbReference type="EMBL" id="CP001998">
    <property type="protein sequence ID" value="ADE55902.1"/>
    <property type="molecule type" value="Genomic_DNA"/>
</dbReference>
<dbReference type="RefSeq" id="WP_013044624.1">
    <property type="nucleotide sequence ID" value="NC_014008.1"/>
</dbReference>
<keyword evidence="3" id="KW-1185">Reference proteome</keyword>
<name>D5ER58_CORAD</name>
<dbReference type="KEGG" id="caa:Caka_2889"/>
<feature type="chain" id="PRO_5003070967" evidence="1">
    <location>
        <begin position="21"/>
        <end position="235"/>
    </location>
</feature>
<reference evidence="2 3" key="1">
    <citation type="journal article" date="2010" name="Stand. Genomic Sci.">
        <title>Complete genome sequence of Coraliomargarita akajimensis type strain (04OKA010-24).</title>
        <authorList>
            <person name="Mavromatis K."/>
            <person name="Abt B."/>
            <person name="Brambilla E."/>
            <person name="Lapidus A."/>
            <person name="Copeland A."/>
            <person name="Deshpande S."/>
            <person name="Nolan M."/>
            <person name="Lucas S."/>
            <person name="Tice H."/>
            <person name="Cheng J.F."/>
            <person name="Han C."/>
            <person name="Detter J.C."/>
            <person name="Woyke T."/>
            <person name="Goodwin L."/>
            <person name="Pitluck S."/>
            <person name="Held B."/>
            <person name="Brettin T."/>
            <person name="Tapia R."/>
            <person name="Ivanova N."/>
            <person name="Mikhailova N."/>
            <person name="Pati A."/>
            <person name="Liolios K."/>
            <person name="Chen A."/>
            <person name="Palaniappan K."/>
            <person name="Land M."/>
            <person name="Hauser L."/>
            <person name="Chang Y.J."/>
            <person name="Jeffries C.D."/>
            <person name="Rohde M."/>
            <person name="Goker M."/>
            <person name="Bristow J."/>
            <person name="Eisen J.A."/>
            <person name="Markowitz V."/>
            <person name="Hugenholtz P."/>
            <person name="Klenk H.P."/>
            <person name="Kyrpides N.C."/>
        </authorList>
    </citation>
    <scope>NUCLEOTIDE SEQUENCE [LARGE SCALE GENOMIC DNA]</scope>
    <source>
        <strain evidence="3">DSM 45221 / IAM 15411 / JCM 23193 / KCTC 12865</strain>
    </source>
</reference>
<organism evidence="2 3">
    <name type="scientific">Coraliomargarita akajimensis (strain DSM 45221 / IAM 15411 / JCM 23193 / KCTC 12865 / 04OKA010-24)</name>
    <dbReference type="NCBI Taxonomy" id="583355"/>
    <lineage>
        <taxon>Bacteria</taxon>
        <taxon>Pseudomonadati</taxon>
        <taxon>Verrucomicrobiota</taxon>
        <taxon>Opitutia</taxon>
        <taxon>Puniceicoccales</taxon>
        <taxon>Coraliomargaritaceae</taxon>
        <taxon>Coraliomargarita</taxon>
    </lineage>
</organism>
<keyword evidence="1" id="KW-0732">Signal</keyword>
<dbReference type="STRING" id="583355.Caka_2889"/>
<evidence type="ECO:0000313" key="2">
    <source>
        <dbReference type="EMBL" id="ADE55902.1"/>
    </source>
</evidence>
<accession>D5ER58</accession>
<dbReference type="Proteomes" id="UP000000925">
    <property type="component" value="Chromosome"/>
</dbReference>
<gene>
    <name evidence="2" type="ordered locus">Caka_2889</name>
</gene>
<evidence type="ECO:0000313" key="3">
    <source>
        <dbReference type="Proteomes" id="UP000000925"/>
    </source>
</evidence>
<protein>
    <submittedName>
        <fullName evidence="2">Uncharacterized protein</fullName>
    </submittedName>
</protein>
<dbReference type="HOGENOM" id="CLU_100200_0_0_0"/>
<feature type="signal peptide" evidence="1">
    <location>
        <begin position="1"/>
        <end position="20"/>
    </location>
</feature>
<dbReference type="AlphaFoldDB" id="D5ER58"/>
<sequence length="235" mass="27172">MKVYSLTVLLCALLLGSTHAKDMQAYLQETARLTKAGAYEEALERHVWFHEHALEHQPSMTGVRLSFALMNWVELGSNYPPALEKLEAIRNENVQAMLDGKGSFNVFHDISGINRALGESEKTLELFKQIETNASARPERLWIIVQDLAFEHKEFELINRYIEDIEQEYRLAYSDYIRDLGLFTNDEHLKWVRRTFKKETDQLVLLAEFNGEDALAEKIRNRAKDVLNSKDGIID</sequence>
<proteinExistence type="predicted"/>
<dbReference type="OrthoDB" id="8772062at2"/>